<keyword evidence="3" id="KW-1185">Reference proteome</keyword>
<evidence type="ECO:0000313" key="2">
    <source>
        <dbReference type="EMBL" id="SDS02760.1"/>
    </source>
</evidence>
<feature type="region of interest" description="Disordered" evidence="1">
    <location>
        <begin position="133"/>
        <end position="197"/>
    </location>
</feature>
<dbReference type="EMBL" id="LT629776">
    <property type="protein sequence ID" value="SDS02760.1"/>
    <property type="molecule type" value="Genomic_DNA"/>
</dbReference>
<dbReference type="AlphaFoldDB" id="A0A1H1NVC6"/>
<protein>
    <recommendedName>
        <fullName evidence="4">Helix-turn-helix domain-containing protein</fullName>
    </recommendedName>
</protein>
<evidence type="ECO:0008006" key="4">
    <source>
        <dbReference type="Google" id="ProtNLM"/>
    </source>
</evidence>
<dbReference type="Proteomes" id="UP000185663">
    <property type="component" value="Chromosome I"/>
</dbReference>
<name>A0A1H1NVC6_9CELL</name>
<reference evidence="2 3" key="1">
    <citation type="submission" date="2016-10" db="EMBL/GenBank/DDBJ databases">
        <authorList>
            <person name="de Groot N.N."/>
        </authorList>
    </citation>
    <scope>NUCLEOTIDE SEQUENCE [LARGE SCALE GENOMIC DNA]</scope>
    <source>
        <strain evidence="2 3">DSM 22126</strain>
    </source>
</reference>
<gene>
    <name evidence="2" type="ORF">SAMN04489860_0627</name>
</gene>
<sequence length="212" mass="23041">MAEPYPINAPAPIPAPTVRINARASLWRIVDTLAAAGWGELRAAPQSVRSYLLALARLADARTAVVEITDAQAAERAGVSTRTVLRARHWLQDHGIVTMLRRGARKGRVGVASLIRITKRSLIRLLPHARRAKDARAHARAERDGGAPNLTQRHPFPSLRRKTAAPRERGARRGPTPIQQQLTAEAASAAANPPRPETLATVRAMAGRRCCI</sequence>
<organism evidence="2 3">
    <name type="scientific">Paraoerskovia marina</name>
    <dbReference type="NCBI Taxonomy" id="545619"/>
    <lineage>
        <taxon>Bacteria</taxon>
        <taxon>Bacillati</taxon>
        <taxon>Actinomycetota</taxon>
        <taxon>Actinomycetes</taxon>
        <taxon>Micrococcales</taxon>
        <taxon>Cellulomonadaceae</taxon>
        <taxon>Paraoerskovia</taxon>
    </lineage>
</organism>
<accession>A0A1H1NVC6</accession>
<feature type="compositionally biased region" description="Basic and acidic residues" evidence="1">
    <location>
        <begin position="133"/>
        <end position="145"/>
    </location>
</feature>
<evidence type="ECO:0000313" key="3">
    <source>
        <dbReference type="Proteomes" id="UP000185663"/>
    </source>
</evidence>
<evidence type="ECO:0000256" key="1">
    <source>
        <dbReference type="SAM" id="MobiDB-lite"/>
    </source>
</evidence>
<proteinExistence type="predicted"/>
<dbReference type="STRING" id="545619.SAMN04489860_0627"/>